<dbReference type="Pfam" id="PF00501">
    <property type="entry name" value="AMP-binding"/>
    <property type="match status" value="1"/>
</dbReference>
<organism evidence="6 7">
    <name type="scientific">Sandaracinus amylolyticus</name>
    <dbReference type="NCBI Taxonomy" id="927083"/>
    <lineage>
        <taxon>Bacteria</taxon>
        <taxon>Pseudomonadati</taxon>
        <taxon>Myxococcota</taxon>
        <taxon>Polyangia</taxon>
        <taxon>Polyangiales</taxon>
        <taxon>Sandaracinaceae</taxon>
        <taxon>Sandaracinus</taxon>
    </lineage>
</organism>
<dbReference type="SUPFAM" id="SSF53474">
    <property type="entry name" value="alpha/beta-Hydrolases"/>
    <property type="match status" value="1"/>
</dbReference>
<dbReference type="SUPFAM" id="SSF47336">
    <property type="entry name" value="ACP-like"/>
    <property type="match status" value="1"/>
</dbReference>
<dbReference type="Gene3D" id="1.10.1200.10">
    <property type="entry name" value="ACP-like"/>
    <property type="match status" value="1"/>
</dbReference>
<dbReference type="InterPro" id="IPR006162">
    <property type="entry name" value="Ppantetheine_attach_site"/>
</dbReference>
<sequence>MMTSNTYASDACGPMLTRDPDILETYPLAPMQGGMLVEARLSRGRMVDVQQLVVRAPRFDDEQLLRAWQCVADRHAALRTSFALDGHEPRQVVHPRFEVRLDRPRIEGDVERGLAALLDEDRRAGLDLSRPAWRLALVDLGADEQALIWTFHHILLDGRSSRAVIEEVFARYDASARGETITLPEPTPFRAHVDALAQLDAAAAEAYFRALLDGLREPAALPWLAPAPTGRTETPRHVEVEARLPAALVAALDAIGRPRGLTLNTLVQGALAVVLARGARTSDVVIGSTRACRHLVPGGEQIVGCLINTVPVRATVTPELAALDYFAEIRRQHLEVRPFEHTPLALVQTFSQIPRGRPLCEVIVVFETSLLGTALRALGGAWRERDCRLHEQGSGPITLACYLDGDLVMRLEHDPERVQREHAEAILRYLVTLLRSFAERPSAALGELAMIPADEVRALASRGAPAFPIAPDRDGYGAVLRRVVSERGASLAIEAAGRTLSYAELDEISDLFASGLAALGATRGAKIALALPRSLDLFIAQLGALKAGVAFVPLDLRRPAASLVDVIEDAKVAMVIAAGERAPFDADVPTMRVADVLARGQAGVAPEPPSGEDVAYSLYTSGSTGKPKGVLVPHRALLAHDRAVMREYELGPDDRALQFASPAFDVALEEVYPTWLAGACVVLRSDAASESLDVFLDEIARERITVLNLPTAFFHELVHRMERDGTRLPAHVRLVVIGGEKVSARAFDTFRSLPGAPRLLNAYGPTEATISCTVYDPERDPRPMGSEIPIGRPLASARAYVLGPQREIVPDGAIGELFIGGPTVALGYHARAELDASRFVPDPFAGSGTMYATGDLARIDARGVIEFFGRADHQVKIRGFRIELGEIESALRALPTVRDAIVRARRIGDADRIVAWVVPRSSTSADALRAALADRLPEYMVPKSFVLLDALPIASGGKIDERALPEPELVTASEAPSAGPRDALDRTLLALFEDALGVRGIGIQDRFYDLGGHSLLALRLADAISRKTGHTIELGALLQAQCVAALADAMRRGEVRSVAPSLIPIQTTGSRPAIFGVHVLGAGCSYYRALAQRLGPAQPIYGLSAQFAMPPGRKPSVEEYARLYVEDLRRFQPRGPYFLLAVSLGGLTALEMARLLVDAGEEVAMVGMLDAIGPMPVEWVSPVERARRHVEKLLEGGTEYVREKILARVERERSAMRSRMLRWRRAAGVPLQDEDAHLQAALENIELALEFKPKPYEGDIVVFRATEDVYYTPRFHHEARLGWRDAVFGAVQIVDVPGDHLTLLQEPNVCAVAEEVRWRIDAWIAQQGDRDRRSGVITRPQLGSDEAPSEERLASVSSGPLR</sequence>
<dbReference type="SMART" id="SM00824">
    <property type="entry name" value="PKS_TE"/>
    <property type="match status" value="1"/>
</dbReference>
<dbReference type="InterPro" id="IPR036736">
    <property type="entry name" value="ACP-like_sf"/>
</dbReference>
<name>A0A0F6W3A0_9BACT</name>
<dbReference type="KEGG" id="samy:DB32_003466"/>
<dbReference type="GO" id="GO:0005737">
    <property type="term" value="C:cytoplasm"/>
    <property type="evidence" value="ECO:0007669"/>
    <property type="project" value="TreeGrafter"/>
</dbReference>
<accession>A0A0F6W3A0</accession>
<dbReference type="Gene3D" id="3.30.559.10">
    <property type="entry name" value="Chloramphenicol acetyltransferase-like domain"/>
    <property type="match status" value="1"/>
</dbReference>
<dbReference type="PROSITE" id="PS00012">
    <property type="entry name" value="PHOSPHOPANTETHEINE"/>
    <property type="match status" value="1"/>
</dbReference>
<dbReference type="InterPro" id="IPR009081">
    <property type="entry name" value="PP-bd_ACP"/>
</dbReference>
<dbReference type="SUPFAM" id="SSF56801">
    <property type="entry name" value="Acetyl-CoA synthetase-like"/>
    <property type="match status" value="1"/>
</dbReference>
<dbReference type="InterPro" id="IPR025110">
    <property type="entry name" value="AMP-bd_C"/>
</dbReference>
<dbReference type="GO" id="GO:0043041">
    <property type="term" value="P:amino acid activation for nonribosomal peptide biosynthetic process"/>
    <property type="evidence" value="ECO:0007669"/>
    <property type="project" value="TreeGrafter"/>
</dbReference>
<dbReference type="Pfam" id="PF00668">
    <property type="entry name" value="Condensation"/>
    <property type="match status" value="1"/>
</dbReference>
<dbReference type="InterPro" id="IPR029058">
    <property type="entry name" value="AB_hydrolase_fold"/>
</dbReference>
<dbReference type="Pfam" id="PF13193">
    <property type="entry name" value="AMP-binding_C"/>
    <property type="match status" value="1"/>
</dbReference>
<evidence type="ECO:0000259" key="5">
    <source>
        <dbReference type="PROSITE" id="PS50075"/>
    </source>
</evidence>
<dbReference type="InterPro" id="IPR023213">
    <property type="entry name" value="CAT-like_dom_sf"/>
</dbReference>
<feature type="region of interest" description="Disordered" evidence="4">
    <location>
        <begin position="1334"/>
        <end position="1362"/>
    </location>
</feature>
<dbReference type="GO" id="GO:0044550">
    <property type="term" value="P:secondary metabolite biosynthetic process"/>
    <property type="evidence" value="ECO:0007669"/>
    <property type="project" value="TreeGrafter"/>
</dbReference>
<keyword evidence="2" id="KW-0596">Phosphopantetheine</keyword>
<dbReference type="PROSITE" id="PS50075">
    <property type="entry name" value="CARRIER"/>
    <property type="match status" value="1"/>
</dbReference>
<dbReference type="EMBL" id="CP011125">
    <property type="protein sequence ID" value="AKF06317.1"/>
    <property type="molecule type" value="Genomic_DNA"/>
</dbReference>
<evidence type="ECO:0000256" key="4">
    <source>
        <dbReference type="SAM" id="MobiDB-lite"/>
    </source>
</evidence>
<keyword evidence="7" id="KW-1185">Reference proteome</keyword>
<dbReference type="GO" id="GO:0031177">
    <property type="term" value="F:phosphopantetheine binding"/>
    <property type="evidence" value="ECO:0007669"/>
    <property type="project" value="TreeGrafter"/>
</dbReference>
<dbReference type="InterPro" id="IPR042099">
    <property type="entry name" value="ANL_N_sf"/>
</dbReference>
<evidence type="ECO:0000256" key="1">
    <source>
        <dbReference type="ARBA" id="ARBA00001957"/>
    </source>
</evidence>
<dbReference type="GO" id="GO:0003824">
    <property type="term" value="F:catalytic activity"/>
    <property type="evidence" value="ECO:0007669"/>
    <property type="project" value="InterPro"/>
</dbReference>
<dbReference type="Gene3D" id="3.40.50.12780">
    <property type="entry name" value="N-terminal domain of ligase-like"/>
    <property type="match status" value="1"/>
</dbReference>
<proteinExistence type="predicted"/>
<reference evidence="6 7" key="1">
    <citation type="submission" date="2015-03" db="EMBL/GenBank/DDBJ databases">
        <title>Genome assembly of Sandaracinus amylolyticus DSM 53668.</title>
        <authorList>
            <person name="Sharma G."/>
            <person name="Subramanian S."/>
        </authorList>
    </citation>
    <scope>NUCLEOTIDE SEQUENCE [LARGE SCALE GENOMIC DNA]</scope>
    <source>
        <strain evidence="6 7">DSM 53668</strain>
    </source>
</reference>
<dbReference type="Gene3D" id="3.30.559.30">
    <property type="entry name" value="Nonribosomal peptide synthetase, condensation domain"/>
    <property type="match status" value="1"/>
</dbReference>
<feature type="domain" description="Carrier" evidence="5">
    <location>
        <begin position="979"/>
        <end position="1054"/>
    </location>
</feature>
<dbReference type="Pfam" id="PF00550">
    <property type="entry name" value="PP-binding"/>
    <property type="match status" value="1"/>
</dbReference>
<dbReference type="STRING" id="927083.DB32_003466"/>
<evidence type="ECO:0000256" key="2">
    <source>
        <dbReference type="ARBA" id="ARBA00022450"/>
    </source>
</evidence>
<dbReference type="Pfam" id="PF00975">
    <property type="entry name" value="Thioesterase"/>
    <property type="match status" value="1"/>
</dbReference>
<keyword evidence="3" id="KW-0597">Phosphoprotein</keyword>
<dbReference type="Gene3D" id="3.40.50.1820">
    <property type="entry name" value="alpha/beta hydrolase"/>
    <property type="match status" value="1"/>
</dbReference>
<dbReference type="InterPro" id="IPR010071">
    <property type="entry name" value="AA_adenyl_dom"/>
</dbReference>
<dbReference type="PANTHER" id="PTHR45527:SF1">
    <property type="entry name" value="FATTY ACID SYNTHASE"/>
    <property type="match status" value="1"/>
</dbReference>
<dbReference type="Proteomes" id="UP000034883">
    <property type="component" value="Chromosome"/>
</dbReference>
<dbReference type="InterPro" id="IPR020802">
    <property type="entry name" value="TesA-like"/>
</dbReference>
<dbReference type="InterPro" id="IPR001242">
    <property type="entry name" value="Condensation_dom"/>
</dbReference>
<evidence type="ECO:0000256" key="3">
    <source>
        <dbReference type="ARBA" id="ARBA00022553"/>
    </source>
</evidence>
<dbReference type="InterPro" id="IPR000873">
    <property type="entry name" value="AMP-dep_synth/lig_dom"/>
</dbReference>
<gene>
    <name evidence="6" type="ORF">DB32_003466</name>
</gene>
<dbReference type="SUPFAM" id="SSF52777">
    <property type="entry name" value="CoA-dependent acyltransferases"/>
    <property type="match status" value="2"/>
</dbReference>
<dbReference type="InterPro" id="IPR001031">
    <property type="entry name" value="Thioesterase"/>
</dbReference>
<dbReference type="InterPro" id="IPR045851">
    <property type="entry name" value="AMP-bd_C_sf"/>
</dbReference>
<dbReference type="PANTHER" id="PTHR45527">
    <property type="entry name" value="NONRIBOSOMAL PEPTIDE SYNTHETASE"/>
    <property type="match status" value="1"/>
</dbReference>
<dbReference type="Gene3D" id="3.30.300.30">
    <property type="match status" value="1"/>
</dbReference>
<dbReference type="NCBIfam" id="TIGR01733">
    <property type="entry name" value="AA-adenyl-dom"/>
    <property type="match status" value="1"/>
</dbReference>
<evidence type="ECO:0000313" key="6">
    <source>
        <dbReference type="EMBL" id="AKF06317.1"/>
    </source>
</evidence>
<dbReference type="FunFam" id="3.30.300.30:FF:000010">
    <property type="entry name" value="Enterobactin synthetase component F"/>
    <property type="match status" value="1"/>
</dbReference>
<evidence type="ECO:0000313" key="7">
    <source>
        <dbReference type="Proteomes" id="UP000034883"/>
    </source>
</evidence>
<comment type="cofactor">
    <cofactor evidence="1">
        <name>pantetheine 4'-phosphate</name>
        <dbReference type="ChEBI" id="CHEBI:47942"/>
    </cofactor>
</comment>
<protein>
    <submittedName>
        <fullName evidence="6">Peptide synthetase</fullName>
    </submittedName>
</protein>
<dbReference type="CDD" id="cd05930">
    <property type="entry name" value="A_NRPS"/>
    <property type="match status" value="1"/>
</dbReference>